<dbReference type="InterPro" id="IPR050365">
    <property type="entry name" value="TIM50"/>
</dbReference>
<gene>
    <name evidence="3" type="ORF">PPENT_87.1.T1060161</name>
</gene>
<dbReference type="Proteomes" id="UP000689195">
    <property type="component" value="Unassembled WGS sequence"/>
</dbReference>
<feature type="compositionally biased region" description="Polar residues" evidence="1">
    <location>
        <begin position="514"/>
        <end position="527"/>
    </location>
</feature>
<dbReference type="EMBL" id="CAJJDO010000106">
    <property type="protein sequence ID" value="CAD8194372.1"/>
    <property type="molecule type" value="Genomic_DNA"/>
</dbReference>
<dbReference type="Pfam" id="PF03031">
    <property type="entry name" value="NIF"/>
    <property type="match status" value="1"/>
</dbReference>
<reference evidence="3" key="1">
    <citation type="submission" date="2021-01" db="EMBL/GenBank/DDBJ databases">
        <authorList>
            <consortium name="Genoscope - CEA"/>
            <person name="William W."/>
        </authorList>
    </citation>
    <scope>NUCLEOTIDE SEQUENCE</scope>
</reference>
<feature type="compositionally biased region" description="Basic and acidic residues" evidence="1">
    <location>
        <begin position="630"/>
        <end position="664"/>
    </location>
</feature>
<dbReference type="CDD" id="cd07521">
    <property type="entry name" value="HAD_FCP1-like"/>
    <property type="match status" value="1"/>
</dbReference>
<name>A0A8S1WY89_9CILI</name>
<evidence type="ECO:0000313" key="3">
    <source>
        <dbReference type="EMBL" id="CAD8194372.1"/>
    </source>
</evidence>
<organism evidence="3 4">
    <name type="scientific">Paramecium pentaurelia</name>
    <dbReference type="NCBI Taxonomy" id="43138"/>
    <lineage>
        <taxon>Eukaryota</taxon>
        <taxon>Sar</taxon>
        <taxon>Alveolata</taxon>
        <taxon>Ciliophora</taxon>
        <taxon>Intramacronucleata</taxon>
        <taxon>Oligohymenophorea</taxon>
        <taxon>Peniculida</taxon>
        <taxon>Parameciidae</taxon>
        <taxon>Paramecium</taxon>
    </lineage>
</organism>
<feature type="compositionally biased region" description="Basic residues" evidence="1">
    <location>
        <begin position="501"/>
        <end position="513"/>
    </location>
</feature>
<evidence type="ECO:0000313" key="4">
    <source>
        <dbReference type="Proteomes" id="UP000689195"/>
    </source>
</evidence>
<dbReference type="PROSITE" id="PS50969">
    <property type="entry name" value="FCP1"/>
    <property type="match status" value="1"/>
</dbReference>
<feature type="region of interest" description="Disordered" evidence="1">
    <location>
        <begin position="501"/>
        <end position="533"/>
    </location>
</feature>
<keyword evidence="4" id="KW-1185">Reference proteome</keyword>
<feature type="compositionally biased region" description="Basic and acidic residues" evidence="1">
    <location>
        <begin position="55"/>
        <end position="64"/>
    </location>
</feature>
<feature type="region of interest" description="Disordered" evidence="1">
    <location>
        <begin position="627"/>
        <end position="664"/>
    </location>
</feature>
<feature type="region of interest" description="Disordered" evidence="1">
    <location>
        <begin position="43"/>
        <end position="70"/>
    </location>
</feature>
<dbReference type="OrthoDB" id="277011at2759"/>
<dbReference type="FunFam" id="3.40.50.1000:FF:000184">
    <property type="entry name" value="Uncharacterized protein"/>
    <property type="match status" value="1"/>
</dbReference>
<dbReference type="PANTHER" id="PTHR12210">
    <property type="entry name" value="DULLARD PROTEIN PHOSPHATASE"/>
    <property type="match status" value="1"/>
</dbReference>
<dbReference type="SMART" id="SM00577">
    <property type="entry name" value="CPDc"/>
    <property type="match status" value="1"/>
</dbReference>
<evidence type="ECO:0000256" key="1">
    <source>
        <dbReference type="SAM" id="MobiDB-lite"/>
    </source>
</evidence>
<accession>A0A8S1WY89</accession>
<sequence length="664" mass="78283">MKTTNKLPPRNTAIQLNYGNQNILIFQNQKPLELRRYTTDAEEMRRHQKSYGSQKRNESNEIHKQPKGKCQYNTIDKQFTENGRQQHVSSLSDSQSQLPPLVMIKCQAKPQFENFKNHANAKNHNFITQQQRNEKPHSFKQITQVNNKNLSNCNKIIKFQVYYIGDLQNAILNQNARNSEMFREHIVVSFTYIPLIQKSVIDNKQIQDKKLNIPFATNKKCNYILDYQKIDNKTIIFDMDETLMHCNEDENDKCQFKIPIEFEDGERIVAGINIRNFAKEIIQKLSEVCEVMVFTASQDIYANQVINILDPHNNLCYRIFRDNCITIDDNHLIKHLGVLNRDLKNVVIIDNSSCSFAHHLENGIPIISFYNDEKDNQLIKLYRYLCQYILPAEDVRPIILSHFKQDKLNQYETVEEAIFESYLFLQFLLKHILNVKVLQFNTILMLLESDQQQESSNINNQQLYKSSIRNRRKIYDDNDFKEVVKNFYNLVSKLNKIKKISKPNIRKQPKQTKQRNALPTKQLSKEPQNMKRDINNKPGLFQTQQYFNCCFSQQIVSQLIPNFNQTKHAPDFYDKNKQHFHFSRNQTHIQIAYNIYIKKFGSSLVENQDPTSVAKKVMYNNFNPISQIQEEDKQGDASDLKKQITEDNKQKPLKDLVREFQSDQ</sequence>
<evidence type="ECO:0000259" key="2">
    <source>
        <dbReference type="PROSITE" id="PS50969"/>
    </source>
</evidence>
<dbReference type="AlphaFoldDB" id="A0A8S1WY89"/>
<protein>
    <recommendedName>
        <fullName evidence="2">FCP1 homology domain-containing protein</fullName>
    </recommendedName>
</protein>
<dbReference type="InterPro" id="IPR004274">
    <property type="entry name" value="FCP1_dom"/>
</dbReference>
<proteinExistence type="predicted"/>
<comment type="caution">
    <text evidence="3">The sequence shown here is derived from an EMBL/GenBank/DDBJ whole genome shotgun (WGS) entry which is preliminary data.</text>
</comment>
<feature type="domain" description="FCP1 homology" evidence="2">
    <location>
        <begin position="228"/>
        <end position="388"/>
    </location>
</feature>